<name>A0ABS8BU95_9RHOB</name>
<evidence type="ECO:0000256" key="2">
    <source>
        <dbReference type="ARBA" id="ARBA00012438"/>
    </source>
</evidence>
<dbReference type="Pfam" id="PF02518">
    <property type="entry name" value="HATPase_c"/>
    <property type="match status" value="1"/>
</dbReference>
<dbReference type="RefSeq" id="WP_226748079.1">
    <property type="nucleotide sequence ID" value="NZ_JAJATZ010000003.1"/>
</dbReference>
<keyword evidence="4" id="KW-0808">Transferase</keyword>
<dbReference type="InterPro" id="IPR036890">
    <property type="entry name" value="HATPase_C_sf"/>
</dbReference>
<dbReference type="EC" id="2.7.13.3" evidence="2"/>
<keyword evidence="5" id="KW-0418">Kinase</keyword>
<dbReference type="Pfam" id="PF01590">
    <property type="entry name" value="GAF"/>
    <property type="match status" value="1"/>
</dbReference>
<comment type="caution">
    <text evidence="7">The sequence shown here is derived from an EMBL/GenBank/DDBJ whole genome shotgun (WGS) entry which is preliminary data.</text>
</comment>
<dbReference type="InterPro" id="IPR036097">
    <property type="entry name" value="HisK_dim/P_sf"/>
</dbReference>
<dbReference type="InterPro" id="IPR005467">
    <property type="entry name" value="His_kinase_dom"/>
</dbReference>
<evidence type="ECO:0000256" key="1">
    <source>
        <dbReference type="ARBA" id="ARBA00000085"/>
    </source>
</evidence>
<dbReference type="InterPro" id="IPR004358">
    <property type="entry name" value="Sig_transdc_His_kin-like_C"/>
</dbReference>
<dbReference type="SMART" id="SM00388">
    <property type="entry name" value="HisKA"/>
    <property type="match status" value="1"/>
</dbReference>
<dbReference type="SUPFAM" id="SSF55781">
    <property type="entry name" value="GAF domain-like"/>
    <property type="match status" value="1"/>
</dbReference>
<dbReference type="InterPro" id="IPR003661">
    <property type="entry name" value="HisK_dim/P_dom"/>
</dbReference>
<keyword evidence="3" id="KW-0597">Phosphoprotein</keyword>
<dbReference type="EMBL" id="JAJATZ010000003">
    <property type="protein sequence ID" value="MCB5199310.1"/>
    <property type="molecule type" value="Genomic_DNA"/>
</dbReference>
<organism evidence="7 8">
    <name type="scientific">Loktanella gaetbuli</name>
    <dbReference type="NCBI Taxonomy" id="2881335"/>
    <lineage>
        <taxon>Bacteria</taxon>
        <taxon>Pseudomonadati</taxon>
        <taxon>Pseudomonadota</taxon>
        <taxon>Alphaproteobacteria</taxon>
        <taxon>Rhodobacterales</taxon>
        <taxon>Roseobacteraceae</taxon>
        <taxon>Loktanella</taxon>
    </lineage>
</organism>
<dbReference type="Gene3D" id="3.30.450.40">
    <property type="match status" value="1"/>
</dbReference>
<sequence>MAKTYTFEALGLLHGSMDESLVNINILASRVFGVPISFVSVLETQEGRQYISTYVGSCFDDPAVRDVPVEESICQYVKISQQTVAIPNLLEDARTRDNDFILQNGLRSYLGSPIHTVSGKVIGAVCCMSDKTRDWTQHEIDILEYMARCVDDIVRARTSALEEHKARVDLQEIMATRSGYIAHMIHEIRTPVTGIVGAIKLLKSGKSGGKSKSLMSILDRSADKLLKFVNDVLDLTKIDAGHYEVVEEEIDIGEFASDILSEFQSLANSKSITLSVNNQLAGNTYLADKGMLQSIMQNLIGNAVKFTETGSITVSIGEDSYGQVAIDVVDTGIGIAPEHHEKIFKEFEQADSNTARTYGGTGLGMPIVKRMVDRMDGTITLKSELGQGSTFSILVPLEIATQQDVAA</sequence>
<dbReference type="CDD" id="cd16922">
    <property type="entry name" value="HATPase_EvgS-ArcB-TorS-like"/>
    <property type="match status" value="1"/>
</dbReference>
<dbReference type="SMART" id="SM00065">
    <property type="entry name" value="GAF"/>
    <property type="match status" value="1"/>
</dbReference>
<evidence type="ECO:0000256" key="4">
    <source>
        <dbReference type="ARBA" id="ARBA00022679"/>
    </source>
</evidence>
<evidence type="ECO:0000313" key="8">
    <source>
        <dbReference type="Proteomes" id="UP001138961"/>
    </source>
</evidence>
<dbReference type="Gene3D" id="3.30.565.10">
    <property type="entry name" value="Histidine kinase-like ATPase, C-terminal domain"/>
    <property type="match status" value="1"/>
</dbReference>
<protein>
    <recommendedName>
        <fullName evidence="2">histidine kinase</fullName>
        <ecNumber evidence="2">2.7.13.3</ecNumber>
    </recommendedName>
</protein>
<dbReference type="InterPro" id="IPR029016">
    <property type="entry name" value="GAF-like_dom_sf"/>
</dbReference>
<dbReference type="Gene3D" id="1.10.287.130">
    <property type="match status" value="1"/>
</dbReference>
<dbReference type="Proteomes" id="UP001138961">
    <property type="component" value="Unassembled WGS sequence"/>
</dbReference>
<dbReference type="CDD" id="cd00082">
    <property type="entry name" value="HisKA"/>
    <property type="match status" value="1"/>
</dbReference>
<dbReference type="SMART" id="SM00387">
    <property type="entry name" value="HATPase_c"/>
    <property type="match status" value="1"/>
</dbReference>
<gene>
    <name evidence="7" type="ORF">LGQ03_08655</name>
</gene>
<dbReference type="InterPro" id="IPR003594">
    <property type="entry name" value="HATPase_dom"/>
</dbReference>
<dbReference type="SUPFAM" id="SSF55874">
    <property type="entry name" value="ATPase domain of HSP90 chaperone/DNA topoisomerase II/histidine kinase"/>
    <property type="match status" value="1"/>
</dbReference>
<proteinExistence type="predicted"/>
<evidence type="ECO:0000256" key="5">
    <source>
        <dbReference type="ARBA" id="ARBA00022777"/>
    </source>
</evidence>
<dbReference type="InterPro" id="IPR003018">
    <property type="entry name" value="GAF"/>
</dbReference>
<accession>A0ABS8BU95</accession>
<reference evidence="7" key="1">
    <citation type="submission" date="2021-10" db="EMBL/GenBank/DDBJ databases">
        <title>Loktanella gaetbuli sp. nov., isolated from a tidal flat.</title>
        <authorList>
            <person name="Park S."/>
            <person name="Yoon J.-H."/>
        </authorList>
    </citation>
    <scope>NUCLEOTIDE SEQUENCE</scope>
    <source>
        <strain evidence="7">TSTF-M6</strain>
    </source>
</reference>
<feature type="domain" description="Histidine kinase" evidence="6">
    <location>
        <begin position="183"/>
        <end position="399"/>
    </location>
</feature>
<dbReference type="Pfam" id="PF00512">
    <property type="entry name" value="HisKA"/>
    <property type="match status" value="1"/>
</dbReference>
<dbReference type="SUPFAM" id="SSF47384">
    <property type="entry name" value="Homodimeric domain of signal transducing histidine kinase"/>
    <property type="match status" value="1"/>
</dbReference>
<dbReference type="PANTHER" id="PTHR43047">
    <property type="entry name" value="TWO-COMPONENT HISTIDINE PROTEIN KINASE"/>
    <property type="match status" value="1"/>
</dbReference>
<evidence type="ECO:0000313" key="7">
    <source>
        <dbReference type="EMBL" id="MCB5199310.1"/>
    </source>
</evidence>
<comment type="catalytic activity">
    <reaction evidence="1">
        <text>ATP + protein L-histidine = ADP + protein N-phospho-L-histidine.</text>
        <dbReference type="EC" id="2.7.13.3"/>
    </reaction>
</comment>
<evidence type="ECO:0000259" key="6">
    <source>
        <dbReference type="PROSITE" id="PS50109"/>
    </source>
</evidence>
<dbReference type="PROSITE" id="PS50109">
    <property type="entry name" value="HIS_KIN"/>
    <property type="match status" value="1"/>
</dbReference>
<evidence type="ECO:0000256" key="3">
    <source>
        <dbReference type="ARBA" id="ARBA00022553"/>
    </source>
</evidence>
<dbReference type="PRINTS" id="PR00344">
    <property type="entry name" value="BCTRLSENSOR"/>
</dbReference>
<keyword evidence="8" id="KW-1185">Reference proteome</keyword>